<keyword evidence="10" id="KW-0121">Carboxypeptidase</keyword>
<evidence type="ECO:0000313" key="11">
    <source>
        <dbReference type="Proteomes" id="UP000321954"/>
    </source>
</evidence>
<gene>
    <name evidence="10" type="ORF">FK178_08285</name>
</gene>
<evidence type="ECO:0000259" key="9">
    <source>
        <dbReference type="PROSITE" id="PS52035"/>
    </source>
</evidence>
<keyword evidence="11" id="KW-1185">Reference proteome</keyword>
<organism evidence="10 11">
    <name type="scientific">Antarcticibacterium arcticum</name>
    <dbReference type="NCBI Taxonomy" id="2585771"/>
    <lineage>
        <taxon>Bacteria</taxon>
        <taxon>Pseudomonadati</taxon>
        <taxon>Bacteroidota</taxon>
        <taxon>Flavobacteriia</taxon>
        <taxon>Flavobacteriales</taxon>
        <taxon>Flavobacteriaceae</taxon>
        <taxon>Antarcticibacterium</taxon>
    </lineage>
</organism>
<dbReference type="Proteomes" id="UP000321954">
    <property type="component" value="Chromosome"/>
</dbReference>
<dbReference type="GO" id="GO:0006508">
    <property type="term" value="P:proteolysis"/>
    <property type="evidence" value="ECO:0007669"/>
    <property type="project" value="UniProtKB-KW"/>
</dbReference>
<accession>A0A5B8YIE4</accession>
<proteinExistence type="inferred from homology"/>
<comment type="caution">
    <text evidence="7">Lacks conserved residue(s) required for the propagation of feature annotation.</text>
</comment>
<comment type="cofactor">
    <cofactor evidence="1">
        <name>Zn(2+)</name>
        <dbReference type="ChEBI" id="CHEBI:29105"/>
    </cofactor>
</comment>
<dbReference type="PANTHER" id="PTHR11705:SF143">
    <property type="entry name" value="SLL0236 PROTEIN"/>
    <property type="match status" value="1"/>
</dbReference>
<dbReference type="AlphaFoldDB" id="A0A5B8YIE4"/>
<dbReference type="OrthoDB" id="9758209at2"/>
<keyword evidence="5" id="KW-0862">Zinc</keyword>
<dbReference type="GO" id="GO:0005615">
    <property type="term" value="C:extracellular space"/>
    <property type="evidence" value="ECO:0007669"/>
    <property type="project" value="TreeGrafter"/>
</dbReference>
<dbReference type="SUPFAM" id="SSF53187">
    <property type="entry name" value="Zn-dependent exopeptidases"/>
    <property type="match status" value="1"/>
</dbReference>
<dbReference type="EMBL" id="CP042476">
    <property type="protein sequence ID" value="QED37720.1"/>
    <property type="molecule type" value="Genomic_DNA"/>
</dbReference>
<dbReference type="InterPro" id="IPR029062">
    <property type="entry name" value="Class_I_gatase-like"/>
</dbReference>
<sequence>MKFLLFPILALFSFQVSAQQELDLSYYLPQDITYDPNISTPQEVLGYIPGEWHVSHDLLVSYMRTLANESPRITLENRGTTYEGRPLLLLVITSEENHANLENIRTEHFNLTEPNSSKINTANMPIVVYQGFSIHGNEASGSNAALLAAYYLAAGQGPKVEETLKNTVILFDPSLNPDGLQRFSYWANTNRSINLNPDPQDREFNEVWPGGRTNHYWFDMNRDWLPVQLPESRARIETFHKWQPNILTDHHEMGSNASFFFQPGIPSRTHPLTPQMNQDLTREIGTYHAAALDKIGSFYYTEEDFDDFYYGKGSTFPDINGSIGILFEQGSSRGHVQETDNGLLTFPFTIRNQFTAALSTLEAAVNMRAKILNFQRDFYNTARSTAAKGGYVFGNSKDPNTAWHLAEILKRHQVEVHQITEDFTTDGKAFKKGTAYVIPKNQKQHRLVEAMFEKRTTFTDSLFYDISAWSFPMAFNLDVSENLNMRYAGEKIEELQKPVVPAPGKSEYAYLMEWHDYYSPKALNKILNKGLRARLSMQPLESGERTFDYGTIMIPVQNQELNHNELHEFLTEVSKTSNIEIVPVTTGLTKGVNLGSNQLRPLKAQKVAMIVGDGVTPYDAGEIWHLFDQRYEMHLTKLDVRDLSGANLSSYSDIILPNTRGNALDKSQTEKLKEWVRAGGTLIGYKNAARWFNSNDFMKLDFLENEVKAKNVSFEESRDFRGAQGIGGAIFNAKLDRSHPVNFGYKNNELALFRDTTIFIKADSTSYFNPIQYTNTPLLSGYISAPNLKLIANTVPFKKSNMGRGNVILFTDNTNFRGFWFGTNKLLMNAIFFGDHM</sequence>
<evidence type="ECO:0000256" key="4">
    <source>
        <dbReference type="ARBA" id="ARBA00022801"/>
    </source>
</evidence>
<dbReference type="KEGG" id="anp:FK178_08285"/>
<dbReference type="InterPro" id="IPR000834">
    <property type="entry name" value="Peptidase_M14"/>
</dbReference>
<keyword evidence="8" id="KW-0732">Signal</keyword>
<dbReference type="RefSeq" id="WP_146833410.1">
    <property type="nucleotide sequence ID" value="NZ_CP042476.1"/>
</dbReference>
<evidence type="ECO:0000256" key="3">
    <source>
        <dbReference type="ARBA" id="ARBA00022670"/>
    </source>
</evidence>
<dbReference type="PANTHER" id="PTHR11705">
    <property type="entry name" value="PROTEASE FAMILY M14 CARBOXYPEPTIDASE A,B"/>
    <property type="match status" value="1"/>
</dbReference>
<feature type="chain" id="PRO_5022986546" evidence="8">
    <location>
        <begin position="19"/>
        <end position="837"/>
    </location>
</feature>
<reference evidence="10 11" key="1">
    <citation type="submission" date="2019-08" db="EMBL/GenBank/DDBJ databases">
        <title>Antarcticibacterium arcticum sp. nov., a bacterium isolated from marine sediment of the Canadian Beaufort Sea.</title>
        <authorList>
            <person name="Lee Y.M."/>
            <person name="Baek K."/>
            <person name="Lee D.-H."/>
            <person name="Shin S.C."/>
            <person name="Jin Y.K."/>
            <person name="Park Y."/>
        </authorList>
    </citation>
    <scope>NUCLEOTIDE SEQUENCE [LARGE SCALE GENOMIC DNA]</scope>
    <source>
        <strain evidence="10 11">PAMC 28998</strain>
    </source>
</reference>
<protein>
    <submittedName>
        <fullName evidence="10">Zinc carboxypeptidase</fullName>
    </submittedName>
</protein>
<keyword evidence="3" id="KW-0645">Protease</keyword>
<dbReference type="SMART" id="SM00631">
    <property type="entry name" value="Zn_pept"/>
    <property type="match status" value="1"/>
</dbReference>
<dbReference type="GO" id="GO:0004181">
    <property type="term" value="F:metallocarboxypeptidase activity"/>
    <property type="evidence" value="ECO:0007669"/>
    <property type="project" value="InterPro"/>
</dbReference>
<dbReference type="SUPFAM" id="SSF52317">
    <property type="entry name" value="Class I glutamine amidotransferase-like"/>
    <property type="match status" value="1"/>
</dbReference>
<dbReference type="CDD" id="cd03143">
    <property type="entry name" value="A4_beta-galactosidase_middle_domain"/>
    <property type="match status" value="1"/>
</dbReference>
<keyword evidence="4" id="KW-0378">Hydrolase</keyword>
<keyword evidence="6" id="KW-0482">Metalloprotease</keyword>
<evidence type="ECO:0000256" key="6">
    <source>
        <dbReference type="ARBA" id="ARBA00023049"/>
    </source>
</evidence>
<evidence type="ECO:0000256" key="8">
    <source>
        <dbReference type="SAM" id="SignalP"/>
    </source>
</evidence>
<dbReference type="Pfam" id="PF00246">
    <property type="entry name" value="Peptidase_M14"/>
    <property type="match status" value="1"/>
</dbReference>
<evidence type="ECO:0000256" key="5">
    <source>
        <dbReference type="ARBA" id="ARBA00022833"/>
    </source>
</evidence>
<feature type="signal peptide" evidence="8">
    <location>
        <begin position="1"/>
        <end position="18"/>
    </location>
</feature>
<feature type="domain" description="Peptidase M14" evidence="9">
    <location>
        <begin position="51"/>
        <end position="378"/>
    </location>
</feature>
<evidence type="ECO:0000256" key="2">
    <source>
        <dbReference type="ARBA" id="ARBA00005988"/>
    </source>
</evidence>
<evidence type="ECO:0000313" key="10">
    <source>
        <dbReference type="EMBL" id="QED37720.1"/>
    </source>
</evidence>
<name>A0A5B8YIE4_9FLAO</name>
<dbReference type="Gene3D" id="3.40.630.10">
    <property type="entry name" value="Zn peptidases"/>
    <property type="match status" value="1"/>
</dbReference>
<dbReference type="PROSITE" id="PS52035">
    <property type="entry name" value="PEPTIDASE_M14"/>
    <property type="match status" value="1"/>
</dbReference>
<evidence type="ECO:0000256" key="1">
    <source>
        <dbReference type="ARBA" id="ARBA00001947"/>
    </source>
</evidence>
<comment type="similarity">
    <text evidence="2 7">Belongs to the peptidase M14 family.</text>
</comment>
<dbReference type="GO" id="GO:0008270">
    <property type="term" value="F:zinc ion binding"/>
    <property type="evidence" value="ECO:0007669"/>
    <property type="project" value="InterPro"/>
</dbReference>
<evidence type="ECO:0000256" key="7">
    <source>
        <dbReference type="PROSITE-ProRule" id="PRU01379"/>
    </source>
</evidence>